<dbReference type="Proteomes" id="UP001303373">
    <property type="component" value="Chromosome 10"/>
</dbReference>
<evidence type="ECO:0000256" key="1">
    <source>
        <dbReference type="ARBA" id="ARBA00022593"/>
    </source>
</evidence>
<evidence type="ECO:0000256" key="4">
    <source>
        <dbReference type="ARBA" id="ARBA00046271"/>
    </source>
</evidence>
<dbReference type="AlphaFoldDB" id="A0AAQ3M9V2"/>
<feature type="region of interest" description="Disordered" evidence="5">
    <location>
        <begin position="1"/>
        <end position="31"/>
    </location>
</feature>
<keyword evidence="7" id="KW-1185">Reference proteome</keyword>
<evidence type="ECO:0000313" key="6">
    <source>
        <dbReference type="EMBL" id="WPH03453.1"/>
    </source>
</evidence>
<protein>
    <recommendedName>
        <fullName evidence="8">Peroxin 11C</fullName>
    </recommendedName>
</protein>
<dbReference type="InterPro" id="IPR008733">
    <property type="entry name" value="PEX11"/>
</dbReference>
<evidence type="ECO:0000256" key="2">
    <source>
        <dbReference type="ARBA" id="ARBA00023136"/>
    </source>
</evidence>
<dbReference type="EMBL" id="CP138589">
    <property type="protein sequence ID" value="WPH03453.1"/>
    <property type="molecule type" value="Genomic_DNA"/>
</dbReference>
<evidence type="ECO:0008006" key="8">
    <source>
        <dbReference type="Google" id="ProtNLM"/>
    </source>
</evidence>
<gene>
    <name evidence="6" type="ORF">R9X50_00633300</name>
</gene>
<proteinExistence type="predicted"/>
<dbReference type="GO" id="GO:0016559">
    <property type="term" value="P:peroxisome fission"/>
    <property type="evidence" value="ECO:0007669"/>
    <property type="project" value="InterPro"/>
</dbReference>
<keyword evidence="1" id="KW-0962">Peroxisome biogenesis</keyword>
<evidence type="ECO:0000256" key="5">
    <source>
        <dbReference type="SAM" id="MobiDB-lite"/>
    </source>
</evidence>
<organism evidence="6 7">
    <name type="scientific">Acrodontium crateriforme</name>
    <dbReference type="NCBI Taxonomy" id="150365"/>
    <lineage>
        <taxon>Eukaryota</taxon>
        <taxon>Fungi</taxon>
        <taxon>Dikarya</taxon>
        <taxon>Ascomycota</taxon>
        <taxon>Pezizomycotina</taxon>
        <taxon>Dothideomycetes</taxon>
        <taxon>Dothideomycetidae</taxon>
        <taxon>Mycosphaerellales</taxon>
        <taxon>Teratosphaeriaceae</taxon>
        <taxon>Acrodontium</taxon>
    </lineage>
</organism>
<name>A0AAQ3M9V2_9PEZI</name>
<dbReference type="PANTHER" id="PTHR12652">
    <property type="entry name" value="PEROXISOMAL BIOGENESIS FACTOR 11"/>
    <property type="match status" value="1"/>
</dbReference>
<dbReference type="GO" id="GO:0005778">
    <property type="term" value="C:peroxisomal membrane"/>
    <property type="evidence" value="ECO:0007669"/>
    <property type="project" value="UniProtKB-SubCell"/>
</dbReference>
<dbReference type="Pfam" id="PF05648">
    <property type="entry name" value="PEX11"/>
    <property type="match status" value="1"/>
</dbReference>
<comment type="subcellular location">
    <subcellularLocation>
        <location evidence="4">Peroxisome membrane</location>
    </subcellularLocation>
</comment>
<keyword evidence="2" id="KW-0472">Membrane</keyword>
<keyword evidence="3" id="KW-0576">Peroxisome</keyword>
<reference evidence="6 7" key="1">
    <citation type="submission" date="2023-11" db="EMBL/GenBank/DDBJ databases">
        <title>An acidophilic fungus is an integral part of prey digestion in a carnivorous sundew plant.</title>
        <authorList>
            <person name="Tsai I.J."/>
        </authorList>
    </citation>
    <scope>NUCLEOTIDE SEQUENCE [LARGE SCALE GENOMIC DNA]</scope>
    <source>
        <strain evidence="6">169a</strain>
    </source>
</reference>
<sequence length="305" mass="32973">MSDPAAEPGAPTSGATEKPHAASEKSLASEAHRKAPKLVSLAATPDRIILRLNKLLASPGGLSSFLSTFNYTLYLLAYLESKSLPLKARLYQLLGRTAASASPALNAGPSSIAALGAVLSSTRTTLRLFGLFPMYAWLRQLSHGPKPGQDQVLYSTACTQAVLYTAFQFLENVAYLTDSKILPASYTNRWTASSGGTTAKIYLWSYRAWMAGILCDFVRLFREAQIEREKRAQRSGITDVSTREEDERTDAKWWSALIVPTAWLPVAMQFSIEGGIPGFNLGVMGACGGIAGLGRTTELWNATAE</sequence>
<evidence type="ECO:0000313" key="7">
    <source>
        <dbReference type="Proteomes" id="UP001303373"/>
    </source>
</evidence>
<evidence type="ECO:0000256" key="3">
    <source>
        <dbReference type="ARBA" id="ARBA00023140"/>
    </source>
</evidence>
<dbReference type="PANTHER" id="PTHR12652:SF25">
    <property type="entry name" value="MICROBODY (PEROXISOME) PROLIFERATION PROTEIN PEROXIN 11C (EUROFUNG)"/>
    <property type="match status" value="1"/>
</dbReference>
<accession>A0AAQ3M9V2</accession>